<dbReference type="RefSeq" id="WP_023859197.1">
    <property type="nucleotide sequence ID" value="NZ_AWWH01000066.1"/>
</dbReference>
<evidence type="ECO:0000313" key="2">
    <source>
        <dbReference type="Proteomes" id="UP000018559"/>
    </source>
</evidence>
<sequence>MKYNDFKKAVKALNLGFRESKDEITVISEKTTVPIVSISKKYSEDITTDDFETLLDTKDLFEIAMQLAYTPLDERENCERIAVKFAVDNGVDLTD</sequence>
<accession>V7HX69</accession>
<name>V7HX69_9LACO</name>
<evidence type="ECO:0000313" key="1">
    <source>
        <dbReference type="EMBL" id="ETA74482.1"/>
    </source>
</evidence>
<reference evidence="1 2" key="1">
    <citation type="journal article" date="2014" name="Genome Announc.">
        <title>The Genome of the Predominant Equine Lactobacillus Species, Lactobacillus equi, Is Reflective of Its Lifestyle Adaptations to an Herbivorous Host.</title>
        <authorList>
            <person name="O'Donnell M.M."/>
            <person name="Harris H.M."/>
            <person name="O'Toole P.W."/>
            <person name="Ross R.P."/>
        </authorList>
    </citation>
    <scope>NUCLEOTIDE SEQUENCE [LARGE SCALE GENOMIC DNA]</scope>
    <source>
        <strain evidence="1 2">DPC 6820</strain>
    </source>
</reference>
<proteinExistence type="predicted"/>
<comment type="caution">
    <text evidence="1">The sequence shown here is derived from an EMBL/GenBank/DDBJ whole genome shotgun (WGS) entry which is preliminary data.</text>
</comment>
<protein>
    <submittedName>
        <fullName evidence="1">Uncharacterized protein</fullName>
    </submittedName>
</protein>
<organism evidence="1 2">
    <name type="scientific">Ligilactobacillus equi DPC 6820</name>
    <dbReference type="NCBI Taxonomy" id="1392007"/>
    <lineage>
        <taxon>Bacteria</taxon>
        <taxon>Bacillati</taxon>
        <taxon>Bacillota</taxon>
        <taxon>Bacilli</taxon>
        <taxon>Lactobacillales</taxon>
        <taxon>Lactobacillaceae</taxon>
        <taxon>Ligilactobacillus</taxon>
    </lineage>
</organism>
<keyword evidence="2" id="KW-1185">Reference proteome</keyword>
<dbReference type="EMBL" id="AWWH01000066">
    <property type="protein sequence ID" value="ETA74482.1"/>
    <property type="molecule type" value="Genomic_DNA"/>
</dbReference>
<gene>
    <name evidence="1" type="ORF">LEQ_0347</name>
</gene>
<dbReference type="AlphaFoldDB" id="V7HX69"/>
<dbReference type="PATRIC" id="fig|1392007.3.peg.698"/>
<dbReference type="Proteomes" id="UP000018559">
    <property type="component" value="Unassembled WGS sequence"/>
</dbReference>